<keyword evidence="3" id="KW-1185">Reference proteome</keyword>
<name>A0A1H9X125_9PSEU</name>
<feature type="compositionally biased region" description="Low complexity" evidence="1">
    <location>
        <begin position="14"/>
        <end position="35"/>
    </location>
</feature>
<gene>
    <name evidence="2" type="ORF">SAMN04488000_12670</name>
</gene>
<feature type="region of interest" description="Disordered" evidence="1">
    <location>
        <begin position="121"/>
        <end position="165"/>
    </location>
</feature>
<feature type="compositionally biased region" description="Basic residues" evidence="1">
    <location>
        <begin position="188"/>
        <end position="202"/>
    </location>
</feature>
<dbReference type="AlphaFoldDB" id="A0A1H9X125"/>
<evidence type="ECO:0000313" key="2">
    <source>
        <dbReference type="EMBL" id="SES39804.1"/>
    </source>
</evidence>
<feature type="compositionally biased region" description="Polar residues" evidence="1">
    <location>
        <begin position="225"/>
        <end position="234"/>
    </location>
</feature>
<feature type="region of interest" description="Disordered" evidence="1">
    <location>
        <begin position="186"/>
        <end position="238"/>
    </location>
</feature>
<accession>A0A1H9X125</accession>
<protein>
    <submittedName>
        <fullName evidence="2">Uncharacterized protein</fullName>
    </submittedName>
</protein>
<reference evidence="3" key="1">
    <citation type="submission" date="2016-10" db="EMBL/GenBank/DDBJ databases">
        <authorList>
            <person name="Varghese N."/>
            <person name="Submissions S."/>
        </authorList>
    </citation>
    <scope>NUCLEOTIDE SEQUENCE [LARGE SCALE GENOMIC DNA]</scope>
    <source>
        <strain evidence="3">DSM 44437</strain>
    </source>
</reference>
<evidence type="ECO:0000313" key="3">
    <source>
        <dbReference type="Proteomes" id="UP000199503"/>
    </source>
</evidence>
<dbReference type="STRING" id="65499.SAMN04488000_12670"/>
<dbReference type="Proteomes" id="UP000199503">
    <property type="component" value="Unassembled WGS sequence"/>
</dbReference>
<organism evidence="2 3">
    <name type="scientific">Lentzea albida</name>
    <dbReference type="NCBI Taxonomy" id="65499"/>
    <lineage>
        <taxon>Bacteria</taxon>
        <taxon>Bacillati</taxon>
        <taxon>Actinomycetota</taxon>
        <taxon>Actinomycetes</taxon>
        <taxon>Pseudonocardiales</taxon>
        <taxon>Pseudonocardiaceae</taxon>
        <taxon>Lentzea</taxon>
    </lineage>
</organism>
<evidence type="ECO:0000256" key="1">
    <source>
        <dbReference type="SAM" id="MobiDB-lite"/>
    </source>
</evidence>
<sequence>MRWVTTSDGPYLTRSRAGPRCPSSSPSRCQPRSSSTDSPACAGCRGRHSCWTSDFVPPMSCAERGGRTWRPCDHRLRCWSARSCWVSSATEPPARPQTACNWLPRVRSPRSRPCVALIRPPGSATRCGRSLSARSATAPAGPRSSSSTAANLSPTGGRSRIRTGCSPERNFSSRWHLHLLPLCPLPHPNRRLPRHQRSRTRWLRINSSPHSPAPRRPRTRPSSVWPLQQPSAQPSWWREGGVEVGTNQAAGYVTILPSLPWSTSCRSPIVAMATPSTSRVRRTRPHPSV</sequence>
<feature type="region of interest" description="Disordered" evidence="1">
    <location>
        <begin position="1"/>
        <end position="40"/>
    </location>
</feature>
<dbReference type="EMBL" id="FOFV01000026">
    <property type="protein sequence ID" value="SES39804.1"/>
    <property type="molecule type" value="Genomic_DNA"/>
</dbReference>
<proteinExistence type="predicted"/>
<feature type="compositionally biased region" description="Polar residues" evidence="1">
    <location>
        <begin position="143"/>
        <end position="156"/>
    </location>
</feature>